<comment type="catalytic activity">
    <reaction evidence="1">
        <text>ATP + protein L-histidine = ADP + protein N-phospho-L-histidine.</text>
        <dbReference type="EC" id="2.7.13.3"/>
    </reaction>
</comment>
<dbReference type="PANTHER" id="PTHR24421:SF10">
    <property type="entry name" value="NITRATE_NITRITE SENSOR PROTEIN NARQ"/>
    <property type="match status" value="1"/>
</dbReference>
<keyword evidence="14" id="KW-1185">Reference proteome</keyword>
<evidence type="ECO:0000256" key="6">
    <source>
        <dbReference type="ARBA" id="ARBA00022777"/>
    </source>
</evidence>
<dbReference type="InterPro" id="IPR011712">
    <property type="entry name" value="Sig_transdc_His_kin_sub3_dim/P"/>
</dbReference>
<dbReference type="GO" id="GO:0016020">
    <property type="term" value="C:membrane"/>
    <property type="evidence" value="ECO:0007669"/>
    <property type="project" value="InterPro"/>
</dbReference>
<dbReference type="OrthoDB" id="9778366at2"/>
<evidence type="ECO:0000256" key="11">
    <source>
        <dbReference type="SAM" id="SignalP"/>
    </source>
</evidence>
<reference evidence="14" key="1">
    <citation type="submission" date="2017-09" db="EMBL/GenBank/DDBJ databases">
        <authorList>
            <person name="Varghese N."/>
            <person name="Submissions S."/>
        </authorList>
    </citation>
    <scope>NUCLEOTIDE SEQUENCE [LARGE SCALE GENOMIC DNA]</scope>
    <source>
        <strain evidence="14">CGMCC 1.12803</strain>
    </source>
</reference>
<evidence type="ECO:0000313" key="13">
    <source>
        <dbReference type="EMBL" id="SOD12405.1"/>
    </source>
</evidence>
<keyword evidence="11" id="KW-0732">Signal</keyword>
<keyword evidence="6" id="KW-0418">Kinase</keyword>
<dbReference type="GO" id="GO:0000155">
    <property type="term" value="F:phosphorelay sensor kinase activity"/>
    <property type="evidence" value="ECO:0007669"/>
    <property type="project" value="InterPro"/>
</dbReference>
<dbReference type="PANTHER" id="PTHR24421">
    <property type="entry name" value="NITRATE/NITRITE SENSOR PROTEIN NARX-RELATED"/>
    <property type="match status" value="1"/>
</dbReference>
<dbReference type="RefSeq" id="WP_097128615.1">
    <property type="nucleotide sequence ID" value="NZ_OCMT01000001.1"/>
</dbReference>
<dbReference type="SUPFAM" id="SSF55874">
    <property type="entry name" value="ATPase domain of HSP90 chaperone/DNA topoisomerase II/histidine kinase"/>
    <property type="match status" value="1"/>
</dbReference>
<dbReference type="Gene3D" id="1.25.40.10">
    <property type="entry name" value="Tetratricopeptide repeat domain"/>
    <property type="match status" value="2"/>
</dbReference>
<evidence type="ECO:0000256" key="4">
    <source>
        <dbReference type="ARBA" id="ARBA00022679"/>
    </source>
</evidence>
<dbReference type="InterPro" id="IPR050482">
    <property type="entry name" value="Sensor_HK_TwoCompSys"/>
</dbReference>
<evidence type="ECO:0000256" key="9">
    <source>
        <dbReference type="PROSITE-ProRule" id="PRU00339"/>
    </source>
</evidence>
<keyword evidence="3" id="KW-0597">Phosphoprotein</keyword>
<dbReference type="InterPro" id="IPR011990">
    <property type="entry name" value="TPR-like_helical_dom_sf"/>
</dbReference>
<feature type="chain" id="PRO_5013035591" description="histidine kinase" evidence="11">
    <location>
        <begin position="21"/>
        <end position="674"/>
    </location>
</feature>
<dbReference type="Pfam" id="PF07730">
    <property type="entry name" value="HisKA_3"/>
    <property type="match status" value="1"/>
</dbReference>
<evidence type="ECO:0000256" key="1">
    <source>
        <dbReference type="ARBA" id="ARBA00000085"/>
    </source>
</evidence>
<dbReference type="SMART" id="SM00028">
    <property type="entry name" value="TPR"/>
    <property type="match status" value="7"/>
</dbReference>
<evidence type="ECO:0000256" key="7">
    <source>
        <dbReference type="ARBA" id="ARBA00022840"/>
    </source>
</evidence>
<dbReference type="Pfam" id="PF02518">
    <property type="entry name" value="HATPase_c"/>
    <property type="match status" value="1"/>
</dbReference>
<evidence type="ECO:0000256" key="3">
    <source>
        <dbReference type="ARBA" id="ARBA00022553"/>
    </source>
</evidence>
<keyword evidence="4" id="KW-0808">Transferase</keyword>
<feature type="repeat" description="TPR" evidence="9">
    <location>
        <begin position="190"/>
        <end position="223"/>
    </location>
</feature>
<keyword evidence="5" id="KW-0547">Nucleotide-binding</keyword>
<dbReference type="PROSITE" id="PS50005">
    <property type="entry name" value="TPR"/>
    <property type="match status" value="2"/>
</dbReference>
<name>A0A285ZRZ1_9SPHI</name>
<proteinExistence type="predicted"/>
<feature type="domain" description="Histidine kinase" evidence="12">
    <location>
        <begin position="479"/>
        <end position="672"/>
    </location>
</feature>
<dbReference type="Proteomes" id="UP000219281">
    <property type="component" value="Unassembled WGS sequence"/>
</dbReference>
<dbReference type="GO" id="GO:0046983">
    <property type="term" value="F:protein dimerization activity"/>
    <property type="evidence" value="ECO:0007669"/>
    <property type="project" value="InterPro"/>
</dbReference>
<gene>
    <name evidence="13" type="ORF">SAMN06297358_0650</name>
</gene>
<keyword evidence="9" id="KW-0802">TPR repeat</keyword>
<evidence type="ECO:0000256" key="5">
    <source>
        <dbReference type="ARBA" id="ARBA00022741"/>
    </source>
</evidence>
<dbReference type="EC" id="2.7.13.3" evidence="2"/>
<keyword evidence="7" id="KW-0067">ATP-binding</keyword>
<dbReference type="PROSITE" id="PS50109">
    <property type="entry name" value="HIS_KIN"/>
    <property type="match status" value="1"/>
</dbReference>
<evidence type="ECO:0000256" key="10">
    <source>
        <dbReference type="SAM" id="Coils"/>
    </source>
</evidence>
<dbReference type="Pfam" id="PF13424">
    <property type="entry name" value="TPR_12"/>
    <property type="match status" value="1"/>
</dbReference>
<dbReference type="SMART" id="SM00387">
    <property type="entry name" value="HATPase_c"/>
    <property type="match status" value="1"/>
</dbReference>
<dbReference type="InterPro" id="IPR005467">
    <property type="entry name" value="His_kinase_dom"/>
</dbReference>
<organism evidence="13 14">
    <name type="scientific">Pedobacter xixiisoli</name>
    <dbReference type="NCBI Taxonomy" id="1476464"/>
    <lineage>
        <taxon>Bacteria</taxon>
        <taxon>Pseudomonadati</taxon>
        <taxon>Bacteroidota</taxon>
        <taxon>Sphingobacteriia</taxon>
        <taxon>Sphingobacteriales</taxon>
        <taxon>Sphingobacteriaceae</taxon>
        <taxon>Pedobacter</taxon>
    </lineage>
</organism>
<dbReference type="GO" id="GO:0005524">
    <property type="term" value="F:ATP binding"/>
    <property type="evidence" value="ECO:0007669"/>
    <property type="project" value="UniProtKB-KW"/>
</dbReference>
<evidence type="ECO:0000256" key="8">
    <source>
        <dbReference type="ARBA" id="ARBA00023012"/>
    </source>
</evidence>
<dbReference type="CDD" id="cd16917">
    <property type="entry name" value="HATPase_UhpB-NarQ-NarX-like"/>
    <property type="match status" value="1"/>
</dbReference>
<protein>
    <recommendedName>
        <fullName evidence="2">histidine kinase</fullName>
        <ecNumber evidence="2">2.7.13.3</ecNumber>
    </recommendedName>
</protein>
<evidence type="ECO:0000313" key="14">
    <source>
        <dbReference type="Proteomes" id="UP000219281"/>
    </source>
</evidence>
<dbReference type="AlphaFoldDB" id="A0A285ZRZ1"/>
<keyword evidence="8" id="KW-0902">Two-component regulatory system</keyword>
<dbReference type="EMBL" id="OCMT01000001">
    <property type="protein sequence ID" value="SOD12405.1"/>
    <property type="molecule type" value="Genomic_DNA"/>
</dbReference>
<dbReference type="Gene3D" id="3.30.565.10">
    <property type="entry name" value="Histidine kinase-like ATPase, C-terminal domain"/>
    <property type="match status" value="1"/>
</dbReference>
<dbReference type="InterPro" id="IPR019734">
    <property type="entry name" value="TPR_rpt"/>
</dbReference>
<dbReference type="InterPro" id="IPR036890">
    <property type="entry name" value="HATPase_C_sf"/>
</dbReference>
<evidence type="ECO:0000256" key="2">
    <source>
        <dbReference type="ARBA" id="ARBA00012438"/>
    </source>
</evidence>
<accession>A0A285ZRZ1</accession>
<evidence type="ECO:0000259" key="12">
    <source>
        <dbReference type="PROSITE" id="PS50109"/>
    </source>
</evidence>
<feature type="coiled-coil region" evidence="10">
    <location>
        <begin position="392"/>
        <end position="421"/>
    </location>
</feature>
<dbReference type="SUPFAM" id="SSF48452">
    <property type="entry name" value="TPR-like"/>
    <property type="match status" value="2"/>
</dbReference>
<keyword evidence="10" id="KW-0175">Coiled coil</keyword>
<sequence length="674" mass="76012">MKLSFSIVLILLCLSGYAQKNNAINSAQKEVDNLLAAAQKSITTDIPKTKQLLKRALQISGRYHLENSMGKIHSLSGELAGRASNYTESLAYILKALEFYKKTDDTAGTAHMYNNLGNIYDSTGQMKKSEDSYLAAIRIYETLKDKAGAAKAMMNISITFFKQQKYQPALAYAFKSLKIREGLKNDEDLAYSYATIGTMYLYTDKFVESIEYNKKSLRISDRRNNAYAMAIDRINIAKALTGLGNYNGAKNYLSQVLPIAGKYGDKRALRHAYEDLSAIAQKENKVEQAIAWLNRAIDVYKGTDDAYTELSQLVNRHSLYVLQKKYKQAENDLLAAENIVKKQNMVGEMEGIKRMQVNLYIKMGKADEGSAVFEQFEKYKDSALSATSLKQINELKTKYETEEKENQLNKSKLLLAKKENEARTRNLWLFGIAGIALSTLAASLYSYRQQQQKHTLKTAILKIDGENRLNEQRLDISRNLHDNIGSQLTFINSFMETLKLMSDAKNEAINDRINNISTFTKDAIVELRDTVWALNSDEFTFEDLRLRILDYIDKAQTAKENIQFKFEADEQLESIRFSSVQGINLYRTIQEAVNNAIKYAEATQISINTKVEDAGLAISIIDDGSGFNPQNNIGGNGLYNMRKRIEDIGGEFVLKSKVGEGTQIHITLKGNLNA</sequence>
<feature type="signal peptide" evidence="11">
    <location>
        <begin position="1"/>
        <end position="20"/>
    </location>
</feature>
<dbReference type="InterPro" id="IPR003594">
    <property type="entry name" value="HATPase_dom"/>
</dbReference>
<feature type="repeat" description="TPR" evidence="9">
    <location>
        <begin position="110"/>
        <end position="143"/>
    </location>
</feature>
<dbReference type="Gene3D" id="1.20.5.1930">
    <property type="match status" value="1"/>
</dbReference>